<evidence type="ECO:0000256" key="10">
    <source>
        <dbReference type="ARBA" id="ARBA00032061"/>
    </source>
</evidence>
<dbReference type="GO" id="GO:0006488">
    <property type="term" value="P:dolichol-linked oligosaccharide biosynthetic process"/>
    <property type="evidence" value="ECO:0007669"/>
    <property type="project" value="InterPro"/>
</dbReference>
<evidence type="ECO:0000256" key="5">
    <source>
        <dbReference type="ARBA" id="ARBA00017468"/>
    </source>
</evidence>
<proteinExistence type="inferred from homology"/>
<evidence type="ECO:0000256" key="9">
    <source>
        <dbReference type="ARBA" id="ARBA00024804"/>
    </source>
</evidence>
<dbReference type="Pfam" id="PF04101">
    <property type="entry name" value="Glyco_tran_28_C"/>
    <property type="match status" value="1"/>
</dbReference>
<evidence type="ECO:0000256" key="3">
    <source>
        <dbReference type="ARBA" id="ARBA00011198"/>
    </source>
</evidence>
<comment type="similarity">
    <text evidence="2 12">Belongs to the glycosyltransferase 28 family.</text>
</comment>
<dbReference type="PANTHER" id="PTHR12867:SF6">
    <property type="entry name" value="N-ACETYLGLUCOSAMINYLDIPHOSPHODOLICHOL N-ACETYLGLUCOSAMINYLTRANSFERASE"/>
    <property type="match status" value="1"/>
</dbReference>
<dbReference type="EMBL" id="MBFT01000080">
    <property type="protein sequence ID" value="PVU98416.1"/>
    <property type="molecule type" value="Genomic_DNA"/>
</dbReference>
<comment type="subcellular location">
    <subcellularLocation>
        <location evidence="1 12">Endoplasmic reticulum</location>
    </subcellularLocation>
</comment>
<accession>A0A2T9Z1I2</accession>
<keyword evidence="6 12" id="KW-0328">Glycosyltransferase</keyword>
<dbReference type="PANTHER" id="PTHR12867">
    <property type="entry name" value="GLYCOSYL TRANSFERASE-RELATED"/>
    <property type="match status" value="1"/>
</dbReference>
<dbReference type="EC" id="2.4.1.141" evidence="4 12"/>
<evidence type="ECO:0000256" key="11">
    <source>
        <dbReference type="ARBA" id="ARBA00048184"/>
    </source>
</evidence>
<evidence type="ECO:0000256" key="1">
    <source>
        <dbReference type="ARBA" id="ARBA00004240"/>
    </source>
</evidence>
<name>A0A2T9Z1I2_9FUNG</name>
<comment type="catalytic activity">
    <reaction evidence="11">
        <text>an N-acetyl-alpha-D-glucosaminyl-diphospho-di-trans,poly-cis-dolichol + UDP-N-acetyl-alpha-D-glucosamine = an N,N'-diacetylchitobiosyl-diphospho-di-trans,poly-cis-dolichol + UDP + H(+)</text>
        <dbReference type="Rhea" id="RHEA:23380"/>
        <dbReference type="Rhea" id="RHEA-COMP:19507"/>
        <dbReference type="Rhea" id="RHEA-COMP:19510"/>
        <dbReference type="ChEBI" id="CHEBI:15378"/>
        <dbReference type="ChEBI" id="CHEBI:57269"/>
        <dbReference type="ChEBI" id="CHEBI:57705"/>
        <dbReference type="ChEBI" id="CHEBI:58223"/>
        <dbReference type="ChEBI" id="CHEBI:58427"/>
        <dbReference type="EC" id="2.4.1.141"/>
    </reaction>
</comment>
<evidence type="ECO:0000313" key="15">
    <source>
        <dbReference type="Proteomes" id="UP000245699"/>
    </source>
</evidence>
<evidence type="ECO:0000256" key="12">
    <source>
        <dbReference type="RuleBase" id="RU362128"/>
    </source>
</evidence>
<feature type="domain" description="Glycosyl transferase family 28 C-terminal" evidence="13">
    <location>
        <begin position="53"/>
        <end position="197"/>
    </location>
</feature>
<gene>
    <name evidence="12" type="primary">ALG13</name>
    <name evidence="14" type="ORF">BB559_001563</name>
</gene>
<evidence type="ECO:0000313" key="14">
    <source>
        <dbReference type="EMBL" id="PVU98416.1"/>
    </source>
</evidence>
<dbReference type="STRING" id="61424.A0A2T9Z1I2"/>
<evidence type="ECO:0000256" key="8">
    <source>
        <dbReference type="ARBA" id="ARBA00022824"/>
    </source>
</evidence>
<evidence type="ECO:0000256" key="4">
    <source>
        <dbReference type="ARBA" id="ARBA00012614"/>
    </source>
</evidence>
<dbReference type="Gene3D" id="3.40.50.2000">
    <property type="entry name" value="Glycogen Phosphorylase B"/>
    <property type="match status" value="1"/>
</dbReference>
<evidence type="ECO:0000256" key="2">
    <source>
        <dbReference type="ARBA" id="ARBA00006962"/>
    </source>
</evidence>
<protein>
    <recommendedName>
        <fullName evidence="5 12">UDP-N-acetylglucosamine transferase subunit ALG13</fullName>
        <ecNumber evidence="4 12">2.4.1.141</ecNumber>
    </recommendedName>
    <alternativeName>
        <fullName evidence="10 12">Asparagine-linked glycosylation protein 13</fullName>
    </alternativeName>
</protein>
<sequence length="209" mass="23684">MENLFRFSHGISKPQEQNSKSQFTIPFATCKYHTFSYSQTIPIPHNYQFMKSVFVTVGSTKFDDLVNKTSSSDFLKTLEAEGYDKLIIQHGNSTLKSSKDHSQNVIVQAFNFDKDLEEFYNQADLVISHAGSGSIMNCLRRNKKLIVVVNDSLMDNHQSELAEELSRNNYLISSTVGNLNNTIKNVSTTKLVEYPKQNVDEISNIINSI</sequence>
<evidence type="ECO:0000259" key="13">
    <source>
        <dbReference type="Pfam" id="PF04101"/>
    </source>
</evidence>
<dbReference type="InterPro" id="IPR007235">
    <property type="entry name" value="Glyco_trans_28_C"/>
</dbReference>
<organism evidence="14 15">
    <name type="scientific">Furculomyces boomerangus</name>
    <dbReference type="NCBI Taxonomy" id="61424"/>
    <lineage>
        <taxon>Eukaryota</taxon>
        <taxon>Fungi</taxon>
        <taxon>Fungi incertae sedis</taxon>
        <taxon>Zoopagomycota</taxon>
        <taxon>Kickxellomycotina</taxon>
        <taxon>Harpellomycetes</taxon>
        <taxon>Harpellales</taxon>
        <taxon>Harpellaceae</taxon>
        <taxon>Furculomyces</taxon>
    </lineage>
</organism>
<dbReference type="AlphaFoldDB" id="A0A2T9Z1I2"/>
<evidence type="ECO:0000256" key="6">
    <source>
        <dbReference type="ARBA" id="ARBA00022676"/>
    </source>
</evidence>
<keyword evidence="15" id="KW-1185">Reference proteome</keyword>
<comment type="subunit">
    <text evidence="3 12">Heterodimer with ALG14 to form a functional enzyme.</text>
</comment>
<dbReference type="GO" id="GO:0004577">
    <property type="term" value="F:N-acetylglucosaminyldiphosphodolichol N-acetylglucosaminyltransferase activity"/>
    <property type="evidence" value="ECO:0007669"/>
    <property type="project" value="UniProtKB-EC"/>
</dbReference>
<dbReference type="SUPFAM" id="SSF53756">
    <property type="entry name" value="UDP-Glycosyltransferase/glycogen phosphorylase"/>
    <property type="match status" value="1"/>
</dbReference>
<evidence type="ECO:0000256" key="7">
    <source>
        <dbReference type="ARBA" id="ARBA00022679"/>
    </source>
</evidence>
<comment type="function">
    <text evidence="9 12">Involved in protein N-glycosylation. Essential for the second step of the dolichol-linked oligosaccharide pathway.</text>
</comment>
<dbReference type="Proteomes" id="UP000245699">
    <property type="component" value="Unassembled WGS sequence"/>
</dbReference>
<dbReference type="GO" id="GO:0005783">
    <property type="term" value="C:endoplasmic reticulum"/>
    <property type="evidence" value="ECO:0007669"/>
    <property type="project" value="UniProtKB-SubCell"/>
</dbReference>
<dbReference type="OrthoDB" id="20273at2759"/>
<dbReference type="InterPro" id="IPR039042">
    <property type="entry name" value="Alg13-like"/>
</dbReference>
<keyword evidence="7 12" id="KW-0808">Transferase</keyword>
<keyword evidence="8 12" id="KW-0256">Endoplasmic reticulum</keyword>
<reference evidence="14 15" key="1">
    <citation type="journal article" date="2018" name="MBio">
        <title>Comparative Genomics Reveals the Core Gene Toolbox for the Fungus-Insect Symbiosis.</title>
        <authorList>
            <person name="Wang Y."/>
            <person name="Stata M."/>
            <person name="Wang W."/>
            <person name="Stajich J.E."/>
            <person name="White M.M."/>
            <person name="Moncalvo J.M."/>
        </authorList>
    </citation>
    <scope>NUCLEOTIDE SEQUENCE [LARGE SCALE GENOMIC DNA]</scope>
    <source>
        <strain evidence="14 15">AUS-77-4</strain>
    </source>
</reference>
<comment type="caution">
    <text evidence="14">The sequence shown here is derived from an EMBL/GenBank/DDBJ whole genome shotgun (WGS) entry which is preliminary data.</text>
</comment>